<dbReference type="GO" id="GO:0055085">
    <property type="term" value="P:transmembrane transport"/>
    <property type="evidence" value="ECO:0007669"/>
    <property type="project" value="InterPro"/>
</dbReference>
<keyword evidence="5 7" id="KW-1133">Transmembrane helix</keyword>
<dbReference type="Pfam" id="PF03600">
    <property type="entry name" value="CitMHS"/>
    <property type="match status" value="1"/>
</dbReference>
<keyword evidence="2" id="KW-0813">Transport</keyword>
<dbReference type="InterPro" id="IPR004680">
    <property type="entry name" value="Cit_transptr-like_dom"/>
</dbReference>
<feature type="transmembrane region" description="Helical" evidence="7">
    <location>
        <begin position="114"/>
        <end position="142"/>
    </location>
</feature>
<comment type="subcellular location">
    <subcellularLocation>
        <location evidence="1">Cell membrane</location>
        <topology evidence="1">Multi-pass membrane protein</topology>
    </subcellularLocation>
</comment>
<feature type="transmembrane region" description="Helical" evidence="7">
    <location>
        <begin position="292"/>
        <end position="310"/>
    </location>
</feature>
<dbReference type="GO" id="GO:0005886">
    <property type="term" value="C:plasma membrane"/>
    <property type="evidence" value="ECO:0007669"/>
    <property type="project" value="UniProtKB-SubCell"/>
</dbReference>
<dbReference type="OrthoDB" id="442352at2759"/>
<feature type="transmembrane region" description="Helical" evidence="7">
    <location>
        <begin position="487"/>
        <end position="509"/>
    </location>
</feature>
<dbReference type="PANTHER" id="PTHR43302:SF5">
    <property type="entry name" value="TRANSPORTER ARSB-RELATED"/>
    <property type="match status" value="1"/>
</dbReference>
<gene>
    <name evidence="9" type="ORF">BS47DRAFT_259850</name>
</gene>
<dbReference type="PANTHER" id="PTHR43302">
    <property type="entry name" value="TRANSPORTER ARSB-RELATED"/>
    <property type="match status" value="1"/>
</dbReference>
<sequence>MAQTPNVHGYKSILTLVMFLLTNLMVVFPFHVSVRIPGFIVYRLRRFLKSAKVLVPFNFITMPPIVVLLLLGIGTIGRKELHDGIIGAGGYARRVCNIASTNRSLVCRIKPIDIMALFLSLAYISLSLDASGLLRFLAFWVLKKGGSQGRRLYFLLYTFFFVSGLLIGNDPVILSGTAFLAYMTRVAGIIPPTAWIYAQFAVANISSAVLVSSNPTNLVLAGAFNISFIIYAVNVIIPVLFTAAILFPFLLYFTFASSTLIPRSINIGSRGHDSDGNDQADLRSALIDKRGAIFGCILLVITLAILLVTSATGLHVGVYAITVPAATIMLVRDTIHDYTLHLERRDSSDEGIKAQGTPDDAATALAMTSTDPRSQYEDRHSNQDVVRMIDPCHDIHSLSPAPLLSYPPTIGLATKPLAVSGDLSSFIQHWLRALSDTFPTVSSVMVHIPFALLLFAFSMFVLVQGLSSQGWVEILAQWWSAWVHKTGSIGAVAGMASFPSVCATLVSLFDLKLHASTLTFTWGA</sequence>
<keyword evidence="10" id="KW-1185">Reference proteome</keyword>
<feature type="transmembrane region" description="Helical" evidence="7">
    <location>
        <begin position="243"/>
        <end position="261"/>
    </location>
</feature>
<keyword evidence="3" id="KW-1003">Cell membrane</keyword>
<feature type="transmembrane region" description="Helical" evidence="7">
    <location>
        <begin position="194"/>
        <end position="211"/>
    </location>
</feature>
<evidence type="ECO:0000256" key="7">
    <source>
        <dbReference type="SAM" id="Phobius"/>
    </source>
</evidence>
<evidence type="ECO:0000256" key="5">
    <source>
        <dbReference type="ARBA" id="ARBA00022989"/>
    </source>
</evidence>
<keyword evidence="6 7" id="KW-0472">Membrane</keyword>
<feature type="transmembrane region" description="Helical" evidence="7">
    <location>
        <begin position="218"/>
        <end position="237"/>
    </location>
</feature>
<evidence type="ECO:0000256" key="4">
    <source>
        <dbReference type="ARBA" id="ARBA00022692"/>
    </source>
</evidence>
<feature type="transmembrane region" description="Helical" evidence="7">
    <location>
        <begin position="53"/>
        <end position="73"/>
    </location>
</feature>
<protein>
    <recommendedName>
        <fullName evidence="8">Citrate transporter-like domain-containing protein</fullName>
    </recommendedName>
</protein>
<accession>A0A9P6B7R2</accession>
<evidence type="ECO:0000256" key="3">
    <source>
        <dbReference type="ARBA" id="ARBA00022475"/>
    </source>
</evidence>
<proteinExistence type="predicted"/>
<name>A0A9P6B7R2_9AGAM</name>
<feature type="transmembrane region" description="Helical" evidence="7">
    <location>
        <begin position="12"/>
        <end position="32"/>
    </location>
</feature>
<evidence type="ECO:0000259" key="8">
    <source>
        <dbReference type="Pfam" id="PF03600"/>
    </source>
</evidence>
<evidence type="ECO:0000256" key="2">
    <source>
        <dbReference type="ARBA" id="ARBA00022448"/>
    </source>
</evidence>
<evidence type="ECO:0000313" key="9">
    <source>
        <dbReference type="EMBL" id="KAF9518505.1"/>
    </source>
</evidence>
<evidence type="ECO:0000313" key="10">
    <source>
        <dbReference type="Proteomes" id="UP000886523"/>
    </source>
</evidence>
<feature type="transmembrane region" description="Helical" evidence="7">
    <location>
        <begin position="444"/>
        <end position="467"/>
    </location>
</feature>
<feature type="domain" description="Citrate transporter-like" evidence="8">
    <location>
        <begin position="69"/>
        <end position="331"/>
    </location>
</feature>
<dbReference type="EMBL" id="MU128924">
    <property type="protein sequence ID" value="KAF9518505.1"/>
    <property type="molecule type" value="Genomic_DNA"/>
</dbReference>
<dbReference type="Proteomes" id="UP000886523">
    <property type="component" value="Unassembled WGS sequence"/>
</dbReference>
<feature type="transmembrane region" description="Helical" evidence="7">
    <location>
        <begin position="154"/>
        <end position="182"/>
    </location>
</feature>
<reference evidence="9" key="1">
    <citation type="journal article" date="2020" name="Nat. Commun.">
        <title>Large-scale genome sequencing of mycorrhizal fungi provides insights into the early evolution of symbiotic traits.</title>
        <authorList>
            <person name="Miyauchi S."/>
            <person name="Kiss E."/>
            <person name="Kuo A."/>
            <person name="Drula E."/>
            <person name="Kohler A."/>
            <person name="Sanchez-Garcia M."/>
            <person name="Morin E."/>
            <person name="Andreopoulos B."/>
            <person name="Barry K.W."/>
            <person name="Bonito G."/>
            <person name="Buee M."/>
            <person name="Carver A."/>
            <person name="Chen C."/>
            <person name="Cichocki N."/>
            <person name="Clum A."/>
            <person name="Culley D."/>
            <person name="Crous P.W."/>
            <person name="Fauchery L."/>
            <person name="Girlanda M."/>
            <person name="Hayes R.D."/>
            <person name="Keri Z."/>
            <person name="LaButti K."/>
            <person name="Lipzen A."/>
            <person name="Lombard V."/>
            <person name="Magnuson J."/>
            <person name="Maillard F."/>
            <person name="Murat C."/>
            <person name="Nolan M."/>
            <person name="Ohm R.A."/>
            <person name="Pangilinan J."/>
            <person name="Pereira M.F."/>
            <person name="Perotto S."/>
            <person name="Peter M."/>
            <person name="Pfister S."/>
            <person name="Riley R."/>
            <person name="Sitrit Y."/>
            <person name="Stielow J.B."/>
            <person name="Szollosi G."/>
            <person name="Zifcakova L."/>
            <person name="Stursova M."/>
            <person name="Spatafora J.W."/>
            <person name="Tedersoo L."/>
            <person name="Vaario L.M."/>
            <person name="Yamada A."/>
            <person name="Yan M."/>
            <person name="Wang P."/>
            <person name="Xu J."/>
            <person name="Bruns T."/>
            <person name="Baldrian P."/>
            <person name="Vilgalys R."/>
            <person name="Dunand C."/>
            <person name="Henrissat B."/>
            <person name="Grigoriev I.V."/>
            <person name="Hibbett D."/>
            <person name="Nagy L.G."/>
            <person name="Martin F.M."/>
        </authorList>
    </citation>
    <scope>NUCLEOTIDE SEQUENCE</scope>
    <source>
        <strain evidence="9">UP504</strain>
    </source>
</reference>
<evidence type="ECO:0000256" key="6">
    <source>
        <dbReference type="ARBA" id="ARBA00023136"/>
    </source>
</evidence>
<organism evidence="9 10">
    <name type="scientific">Hydnum rufescens UP504</name>
    <dbReference type="NCBI Taxonomy" id="1448309"/>
    <lineage>
        <taxon>Eukaryota</taxon>
        <taxon>Fungi</taxon>
        <taxon>Dikarya</taxon>
        <taxon>Basidiomycota</taxon>
        <taxon>Agaricomycotina</taxon>
        <taxon>Agaricomycetes</taxon>
        <taxon>Cantharellales</taxon>
        <taxon>Hydnaceae</taxon>
        <taxon>Hydnum</taxon>
    </lineage>
</organism>
<comment type="caution">
    <text evidence="9">The sequence shown here is derived from an EMBL/GenBank/DDBJ whole genome shotgun (WGS) entry which is preliminary data.</text>
</comment>
<dbReference type="AlphaFoldDB" id="A0A9P6B7R2"/>
<evidence type="ECO:0000256" key="1">
    <source>
        <dbReference type="ARBA" id="ARBA00004651"/>
    </source>
</evidence>
<keyword evidence="4 7" id="KW-0812">Transmembrane</keyword>